<keyword evidence="1" id="KW-0560">Oxidoreductase</keyword>
<organism evidence="3 4">
    <name type="scientific">Cuspidothrix issatschenkoi CHARLIE-1</name>
    <dbReference type="NCBI Taxonomy" id="2052836"/>
    <lineage>
        <taxon>Bacteria</taxon>
        <taxon>Bacillati</taxon>
        <taxon>Cyanobacteriota</taxon>
        <taxon>Cyanophyceae</taxon>
        <taxon>Nostocales</taxon>
        <taxon>Aphanizomenonaceae</taxon>
        <taxon>Cuspidothrix</taxon>
    </lineage>
</organism>
<evidence type="ECO:0000256" key="1">
    <source>
        <dbReference type="ARBA" id="ARBA00023002"/>
    </source>
</evidence>
<feature type="domain" description="Pyrroline-5-carboxylate reductase catalytic N-terminal" evidence="2">
    <location>
        <begin position="2"/>
        <end position="94"/>
    </location>
</feature>
<dbReference type="InterPro" id="IPR051267">
    <property type="entry name" value="STEAP_metalloreductase"/>
</dbReference>
<proteinExistence type="predicted"/>
<dbReference type="InterPro" id="IPR036291">
    <property type="entry name" value="NAD(P)-bd_dom_sf"/>
</dbReference>
<dbReference type="GO" id="GO:0016491">
    <property type="term" value="F:oxidoreductase activity"/>
    <property type="evidence" value="ECO:0007669"/>
    <property type="project" value="UniProtKB-KW"/>
</dbReference>
<name>A0A2S6CNW1_9CYAN</name>
<evidence type="ECO:0000313" key="4">
    <source>
        <dbReference type="Proteomes" id="UP000239589"/>
    </source>
</evidence>
<comment type="caution">
    <text evidence="3">The sequence shown here is derived from an EMBL/GenBank/DDBJ whole genome shotgun (WGS) entry which is preliminary data.</text>
</comment>
<dbReference type="PANTHER" id="PTHR14239">
    <property type="entry name" value="DUDULIN-RELATED"/>
    <property type="match status" value="1"/>
</dbReference>
<dbReference type="Proteomes" id="UP000239589">
    <property type="component" value="Unassembled WGS sequence"/>
</dbReference>
<dbReference type="Gene3D" id="3.40.50.720">
    <property type="entry name" value="NAD(P)-binding Rossmann-like Domain"/>
    <property type="match status" value="1"/>
</dbReference>
<protein>
    <submittedName>
        <fullName evidence="3">F420-dependent NADP oxidoreductase</fullName>
    </submittedName>
</protein>
<dbReference type="InterPro" id="IPR028939">
    <property type="entry name" value="P5C_Rdtase_cat_N"/>
</dbReference>
<dbReference type="AlphaFoldDB" id="A0A2S6CNW1"/>
<keyword evidence="4" id="KW-1185">Reference proteome</keyword>
<dbReference type="PANTHER" id="PTHR14239:SF10">
    <property type="entry name" value="REDUCTASE"/>
    <property type="match status" value="1"/>
</dbReference>
<sequence>MKIAVIGAGNVGSRLAKLFILAGHEITIGSREQEKAIAIAAQLGETVKGAKYADAVASADVIIVTTPWANNTTLDVVQELGDLTGKIVIDCTNPLAPDYMSNTLGYTTSSAEEIAKLIPGVPVVKAFNTIFAEVMEPGKQIFDGQKATGFYCGDDAAAKAIAAKLIEDAGFEPVDAGVLQNARYLEPMAQLNIQIAYGLGGGTNVAFRYMRR</sequence>
<dbReference type="SUPFAM" id="SSF51735">
    <property type="entry name" value="NAD(P)-binding Rossmann-fold domains"/>
    <property type="match status" value="1"/>
</dbReference>
<dbReference type="OrthoDB" id="9786864at2"/>
<dbReference type="Pfam" id="PF03807">
    <property type="entry name" value="F420_oxidored"/>
    <property type="match status" value="1"/>
</dbReference>
<dbReference type="RefSeq" id="WP_104389602.1">
    <property type="nucleotide sequence ID" value="NZ_PGEM01000237.1"/>
</dbReference>
<reference evidence="3 4" key="1">
    <citation type="submission" date="2018-02" db="EMBL/GenBank/DDBJ databases">
        <title>Discovery of a pederin family compound in a non-symbiotic bloom-forming cyanobacterium.</title>
        <authorList>
            <person name="Kust A."/>
            <person name="Mares J."/>
            <person name="Jokela J."/>
            <person name="Urajova P."/>
            <person name="Hajek J."/>
            <person name="Saurav K."/>
            <person name="Voracova K."/>
            <person name="Fewer D.P."/>
            <person name="Haapaniemi E."/>
            <person name="Permi P."/>
            <person name="Rehakova K."/>
            <person name="Sivonen K."/>
            <person name="Hrouzek P."/>
        </authorList>
    </citation>
    <scope>NUCLEOTIDE SEQUENCE [LARGE SCALE GENOMIC DNA]</scope>
    <source>
        <strain evidence="3 4">CHARLIE-1</strain>
    </source>
</reference>
<gene>
    <name evidence="3" type="ORF">CUN59_20930</name>
</gene>
<evidence type="ECO:0000313" key="3">
    <source>
        <dbReference type="EMBL" id="PPJ61433.1"/>
    </source>
</evidence>
<accession>A0A2S6CNW1</accession>
<evidence type="ECO:0000259" key="2">
    <source>
        <dbReference type="Pfam" id="PF03807"/>
    </source>
</evidence>
<dbReference type="EMBL" id="PGEM01000237">
    <property type="protein sequence ID" value="PPJ61433.1"/>
    <property type="molecule type" value="Genomic_DNA"/>
</dbReference>